<feature type="domain" description="ABC transporter" evidence="10">
    <location>
        <begin position="363"/>
        <end position="598"/>
    </location>
</feature>
<evidence type="ECO:0000313" key="13">
    <source>
        <dbReference type="Proteomes" id="UP000237662"/>
    </source>
</evidence>
<proteinExistence type="predicted"/>
<evidence type="ECO:0000256" key="8">
    <source>
        <dbReference type="ARBA" id="ARBA00023136"/>
    </source>
</evidence>
<dbReference type="RefSeq" id="WP_104418533.1">
    <property type="nucleotide sequence ID" value="NZ_PTJC01000005.1"/>
</dbReference>
<keyword evidence="8 9" id="KW-0472">Membrane</keyword>
<evidence type="ECO:0000313" key="12">
    <source>
        <dbReference type="EMBL" id="PPK87955.1"/>
    </source>
</evidence>
<dbReference type="AlphaFoldDB" id="A0A2S6I8Z0"/>
<feature type="transmembrane region" description="Helical" evidence="9">
    <location>
        <begin position="87"/>
        <end position="108"/>
    </location>
</feature>
<dbReference type="Proteomes" id="UP000237662">
    <property type="component" value="Unassembled WGS sequence"/>
</dbReference>
<dbReference type="InterPro" id="IPR017871">
    <property type="entry name" value="ABC_transporter-like_CS"/>
</dbReference>
<evidence type="ECO:0000259" key="10">
    <source>
        <dbReference type="PROSITE" id="PS50893"/>
    </source>
</evidence>
<dbReference type="SMART" id="SM00382">
    <property type="entry name" value="AAA"/>
    <property type="match status" value="1"/>
</dbReference>
<dbReference type="PROSITE" id="PS50929">
    <property type="entry name" value="ABC_TM1F"/>
    <property type="match status" value="1"/>
</dbReference>
<evidence type="ECO:0000256" key="9">
    <source>
        <dbReference type="SAM" id="Phobius"/>
    </source>
</evidence>
<keyword evidence="5" id="KW-0547">Nucleotide-binding</keyword>
<dbReference type="GO" id="GO:0016887">
    <property type="term" value="F:ATP hydrolysis activity"/>
    <property type="evidence" value="ECO:0007669"/>
    <property type="project" value="InterPro"/>
</dbReference>
<dbReference type="InterPro" id="IPR027417">
    <property type="entry name" value="P-loop_NTPase"/>
</dbReference>
<evidence type="ECO:0000256" key="3">
    <source>
        <dbReference type="ARBA" id="ARBA00022475"/>
    </source>
</evidence>
<dbReference type="InterPro" id="IPR003439">
    <property type="entry name" value="ABC_transporter-like_ATP-bd"/>
</dbReference>
<dbReference type="Gene3D" id="1.20.1560.10">
    <property type="entry name" value="ABC transporter type 1, transmembrane domain"/>
    <property type="match status" value="1"/>
</dbReference>
<evidence type="ECO:0000256" key="6">
    <source>
        <dbReference type="ARBA" id="ARBA00022840"/>
    </source>
</evidence>
<dbReference type="PROSITE" id="PS50893">
    <property type="entry name" value="ABC_TRANSPORTER_2"/>
    <property type="match status" value="1"/>
</dbReference>
<evidence type="ECO:0000256" key="1">
    <source>
        <dbReference type="ARBA" id="ARBA00004651"/>
    </source>
</evidence>
<dbReference type="OrthoDB" id="1111069at2"/>
<keyword evidence="7 9" id="KW-1133">Transmembrane helix</keyword>
<keyword evidence="4 9" id="KW-0812">Transmembrane</keyword>
<dbReference type="Gene3D" id="3.40.50.300">
    <property type="entry name" value="P-loop containing nucleotide triphosphate hydrolases"/>
    <property type="match status" value="1"/>
</dbReference>
<dbReference type="PANTHER" id="PTHR43394">
    <property type="entry name" value="ATP-DEPENDENT PERMEASE MDL1, MITOCHONDRIAL"/>
    <property type="match status" value="1"/>
</dbReference>
<comment type="subcellular location">
    <subcellularLocation>
        <location evidence="1">Cell membrane</location>
        <topology evidence="1">Multi-pass membrane protein</topology>
    </subcellularLocation>
</comment>
<feature type="transmembrane region" description="Helical" evidence="9">
    <location>
        <begin position="165"/>
        <end position="183"/>
    </location>
</feature>
<dbReference type="FunFam" id="3.40.50.300:FF:000299">
    <property type="entry name" value="ABC transporter ATP-binding protein/permease"/>
    <property type="match status" value="1"/>
</dbReference>
<dbReference type="PANTHER" id="PTHR43394:SF1">
    <property type="entry name" value="ATP-BINDING CASSETTE SUB-FAMILY B MEMBER 10, MITOCHONDRIAL"/>
    <property type="match status" value="1"/>
</dbReference>
<sequence length="601" mass="66946">MSKVVKKLSEVRFLSYFRFFYSYLGSAVFIALGLSMLVALLDGIGLTMFLPLLHAVDGGTGEADGENMGSMRIVLDGMNELGLSPTLVTVLLVLLFFFFMKGIAKFALDYYRTILNQRFANIMRLGNMKLLAGLDYSEFSKAESGKIQNTFSGEIVRINTAYRSYFQMLQYLIMTGVYVALAYVANPKFAVIVAVGGLLSNLAFSRIYRITKEASRRVTKEMNNFQGFLIESVSSFKFLKATDLITRYKEKIDQSIVSVEKQQRTIGVMNGIANSIREPLVMVVVVAAILIQVTVFQESLGLIILSLLFFYRGLTSLGTMQNSYNQFLGVSGSIENMEAFTEEMKHFQEDPGTVPFSGFKKKIEVKNLNYGYDDVPVLKDMSFVINKYETIGIVGESGAGKTTLVNLLCGLLPPPTATILVDGIDLRELNKHDFRRQVGYVTQESQVFTDTVANNVSFFENPSEETELKIQQALKLAHAAEFVAMLPEGLNTQIGINGVNLSGGQRQRISIARELYREVDILILDEATSALDSQSEKLIQENIDSLAGTVTMIVIAHRLSTISKADKIVFLRADHTYEIGTFESLQKRSANFRQMVSLQTV</sequence>
<dbReference type="InterPro" id="IPR011527">
    <property type="entry name" value="ABC1_TM_dom"/>
</dbReference>
<dbReference type="GO" id="GO:0005886">
    <property type="term" value="C:plasma membrane"/>
    <property type="evidence" value="ECO:0007669"/>
    <property type="project" value="UniProtKB-SubCell"/>
</dbReference>
<feature type="transmembrane region" description="Helical" evidence="9">
    <location>
        <begin position="280"/>
        <end position="311"/>
    </location>
</feature>
<feature type="domain" description="ABC transmembrane type-1" evidence="11">
    <location>
        <begin position="71"/>
        <end position="329"/>
    </location>
</feature>
<comment type="caution">
    <text evidence="12">The sequence shown here is derived from an EMBL/GenBank/DDBJ whole genome shotgun (WGS) entry which is preliminary data.</text>
</comment>
<dbReference type="InterPro" id="IPR003593">
    <property type="entry name" value="AAA+_ATPase"/>
</dbReference>
<dbReference type="GO" id="GO:0005524">
    <property type="term" value="F:ATP binding"/>
    <property type="evidence" value="ECO:0007669"/>
    <property type="project" value="UniProtKB-KW"/>
</dbReference>
<dbReference type="Pfam" id="PF00664">
    <property type="entry name" value="ABC_membrane"/>
    <property type="match status" value="1"/>
</dbReference>
<name>A0A2S6I8Z0_9BACT</name>
<dbReference type="GO" id="GO:0015421">
    <property type="term" value="F:ABC-type oligopeptide transporter activity"/>
    <property type="evidence" value="ECO:0007669"/>
    <property type="project" value="TreeGrafter"/>
</dbReference>
<protein>
    <submittedName>
        <fullName evidence="12">ATP-binding cassette, subfamily B, MsbA</fullName>
    </submittedName>
</protein>
<dbReference type="SUPFAM" id="SSF52540">
    <property type="entry name" value="P-loop containing nucleoside triphosphate hydrolases"/>
    <property type="match status" value="1"/>
</dbReference>
<keyword evidence="6 12" id="KW-0067">ATP-binding</keyword>
<feature type="transmembrane region" description="Helical" evidence="9">
    <location>
        <begin position="20"/>
        <end position="41"/>
    </location>
</feature>
<evidence type="ECO:0000256" key="5">
    <source>
        <dbReference type="ARBA" id="ARBA00022741"/>
    </source>
</evidence>
<dbReference type="Pfam" id="PF00005">
    <property type="entry name" value="ABC_tran"/>
    <property type="match status" value="1"/>
</dbReference>
<organism evidence="12 13">
    <name type="scientific">Neolewinella xylanilytica</name>
    <dbReference type="NCBI Taxonomy" id="1514080"/>
    <lineage>
        <taxon>Bacteria</taxon>
        <taxon>Pseudomonadati</taxon>
        <taxon>Bacteroidota</taxon>
        <taxon>Saprospiria</taxon>
        <taxon>Saprospirales</taxon>
        <taxon>Lewinellaceae</taxon>
        <taxon>Neolewinella</taxon>
    </lineage>
</organism>
<dbReference type="SUPFAM" id="SSF90123">
    <property type="entry name" value="ABC transporter transmembrane region"/>
    <property type="match status" value="1"/>
</dbReference>
<evidence type="ECO:0000259" key="11">
    <source>
        <dbReference type="PROSITE" id="PS50929"/>
    </source>
</evidence>
<accession>A0A2S6I8Z0</accession>
<dbReference type="InterPro" id="IPR039421">
    <property type="entry name" value="Type_1_exporter"/>
</dbReference>
<keyword evidence="13" id="KW-1185">Reference proteome</keyword>
<evidence type="ECO:0000256" key="4">
    <source>
        <dbReference type="ARBA" id="ARBA00022692"/>
    </source>
</evidence>
<reference evidence="12 13" key="1">
    <citation type="submission" date="2018-02" db="EMBL/GenBank/DDBJ databases">
        <title>Genomic Encyclopedia of Archaeal and Bacterial Type Strains, Phase II (KMG-II): from individual species to whole genera.</title>
        <authorList>
            <person name="Goeker M."/>
        </authorList>
    </citation>
    <scope>NUCLEOTIDE SEQUENCE [LARGE SCALE GENOMIC DNA]</scope>
    <source>
        <strain evidence="12 13">DSM 29526</strain>
    </source>
</reference>
<gene>
    <name evidence="12" type="ORF">CLV84_0914</name>
</gene>
<evidence type="ECO:0000256" key="2">
    <source>
        <dbReference type="ARBA" id="ARBA00022448"/>
    </source>
</evidence>
<keyword evidence="2" id="KW-0813">Transport</keyword>
<keyword evidence="3" id="KW-1003">Cell membrane</keyword>
<feature type="transmembrane region" description="Helical" evidence="9">
    <location>
        <begin position="189"/>
        <end position="208"/>
    </location>
</feature>
<dbReference type="PROSITE" id="PS00211">
    <property type="entry name" value="ABC_TRANSPORTER_1"/>
    <property type="match status" value="1"/>
</dbReference>
<dbReference type="InterPro" id="IPR036640">
    <property type="entry name" value="ABC1_TM_sf"/>
</dbReference>
<evidence type="ECO:0000256" key="7">
    <source>
        <dbReference type="ARBA" id="ARBA00022989"/>
    </source>
</evidence>
<dbReference type="EMBL" id="PTJC01000005">
    <property type="protein sequence ID" value="PPK87955.1"/>
    <property type="molecule type" value="Genomic_DNA"/>
</dbReference>